<dbReference type="HOGENOM" id="CLU_1886840_0_0_1"/>
<accession>U9TWJ9</accession>
<proteinExistence type="predicted"/>
<gene>
    <name evidence="1" type="ORF">GLOINDRAFT_27048</name>
</gene>
<dbReference type="EMBL" id="KI284847">
    <property type="protein sequence ID" value="ESA12529.1"/>
    <property type="molecule type" value="Genomic_DNA"/>
</dbReference>
<dbReference type="AlphaFoldDB" id="U9TWJ9"/>
<name>U9TWJ9_RHIID</name>
<reference evidence="1" key="1">
    <citation type="submission" date="2013-07" db="EMBL/GenBank/DDBJ databases">
        <title>The genome of an arbuscular mycorrhizal fungus provides insights into the evolution of the oldest plant symbiosis.</title>
        <authorList>
            <consortium name="DOE Joint Genome Institute"/>
            <person name="Tisserant E."/>
            <person name="Malbreil M."/>
            <person name="Kuo A."/>
            <person name="Kohler A."/>
            <person name="Symeonidi A."/>
            <person name="Balestrini R."/>
            <person name="Charron P."/>
            <person name="Duensing N."/>
            <person name="Frei-dit-Frey N."/>
            <person name="Gianinazzi-Pearson V."/>
            <person name="Gilbert B."/>
            <person name="Handa Y."/>
            <person name="Hijri M."/>
            <person name="Kaul R."/>
            <person name="Kawaguchi M."/>
            <person name="Krajinski F."/>
            <person name="Lammers P."/>
            <person name="Lapierre D."/>
            <person name="Masclaux F.G."/>
            <person name="Murat C."/>
            <person name="Morin E."/>
            <person name="Ndikumana S."/>
            <person name="Pagni M."/>
            <person name="Petitpierre D."/>
            <person name="Requena N."/>
            <person name="Rosikiewicz P."/>
            <person name="Riley R."/>
            <person name="Saito K."/>
            <person name="San Clemente H."/>
            <person name="Shapiro H."/>
            <person name="van Tuinen D."/>
            <person name="Becard G."/>
            <person name="Bonfante P."/>
            <person name="Paszkowski U."/>
            <person name="Shachar-Hill Y."/>
            <person name="Young J.P."/>
            <person name="Sanders I.R."/>
            <person name="Henrissat B."/>
            <person name="Rensing S.A."/>
            <person name="Grigoriev I.V."/>
            <person name="Corradi N."/>
            <person name="Roux C."/>
            <person name="Martin F."/>
        </authorList>
    </citation>
    <scope>NUCLEOTIDE SEQUENCE</scope>
    <source>
        <strain evidence="1">DAOM 197198</strain>
    </source>
</reference>
<evidence type="ECO:0000313" key="1">
    <source>
        <dbReference type="EMBL" id="ESA12529.1"/>
    </source>
</evidence>
<organism evidence="1">
    <name type="scientific">Rhizophagus irregularis (strain DAOM 181602 / DAOM 197198 / MUCL 43194)</name>
    <name type="common">Arbuscular mycorrhizal fungus</name>
    <name type="synonym">Glomus intraradices</name>
    <dbReference type="NCBI Taxonomy" id="747089"/>
    <lineage>
        <taxon>Eukaryota</taxon>
        <taxon>Fungi</taxon>
        <taxon>Fungi incertae sedis</taxon>
        <taxon>Mucoromycota</taxon>
        <taxon>Glomeromycotina</taxon>
        <taxon>Glomeromycetes</taxon>
        <taxon>Glomerales</taxon>
        <taxon>Glomeraceae</taxon>
        <taxon>Rhizophagus</taxon>
    </lineage>
</organism>
<protein>
    <submittedName>
        <fullName evidence="1">Uncharacterized protein</fullName>
    </submittedName>
</protein>
<sequence length="135" mass="15216">MYAIERQKVVLLLQQHIKIIAISAITYNDHIQMLTAFSVFISEILSAVIPTQPANSKSSESILLLLLQQPSFIILKLQGVSWPSATSIIIQSDLHLKHVLMAGPSMRMDDMIKIYRPCTRYFLPHLQGINIGQFA</sequence>